<proteinExistence type="predicted"/>
<gene>
    <name evidence="1" type="ORF">HGK34_18815</name>
</gene>
<accession>A0ABS1LPV7</accession>
<sequence length="238" mass="26586">MTEVGEFDLAAEAAVAGLDREAAWRFVARFARHWLGAALDGESGVEEPRIVEAEQRLGLSFPAAVCELYALAGRRRDLWSNQDELLSIGKLYVQDGVLVVRHENQGVAIWGVRIEDLHLPDPPVVVHVDRFEPSDQWWEPWTASFTEAVAHWLVFESLWRDASVASFADDLDADDLEDLLARAVPVDLAQPSDGPVTARWLLVDDVVVLEAGTVMFTARSAEAAAAFRNRYRADWFDE</sequence>
<protein>
    <submittedName>
        <fullName evidence="1">SMI1/KNR4 family protein</fullName>
    </submittedName>
</protein>
<comment type="caution">
    <text evidence="1">The sequence shown here is derived from an EMBL/GenBank/DDBJ whole genome shotgun (WGS) entry which is preliminary data.</text>
</comment>
<dbReference type="EMBL" id="JABBYC010000051">
    <property type="protein sequence ID" value="MBL0888311.1"/>
    <property type="molecule type" value="Genomic_DNA"/>
</dbReference>
<dbReference type="Proteomes" id="UP000675409">
    <property type="component" value="Unassembled WGS sequence"/>
</dbReference>
<evidence type="ECO:0000313" key="1">
    <source>
        <dbReference type="EMBL" id="MBL0888311.1"/>
    </source>
</evidence>
<keyword evidence="2" id="KW-1185">Reference proteome</keyword>
<evidence type="ECO:0000313" key="2">
    <source>
        <dbReference type="Proteomes" id="UP000675409"/>
    </source>
</evidence>
<dbReference type="RefSeq" id="WP_201850248.1">
    <property type="nucleotide sequence ID" value="NZ_JABBYC010000051.1"/>
</dbReference>
<organism evidence="1 2">
    <name type="scientific">Myceligenerans indicum</name>
    <dbReference type="NCBI Taxonomy" id="2593663"/>
    <lineage>
        <taxon>Bacteria</taxon>
        <taxon>Bacillati</taxon>
        <taxon>Actinomycetota</taxon>
        <taxon>Actinomycetes</taxon>
        <taxon>Micrococcales</taxon>
        <taxon>Promicromonosporaceae</taxon>
        <taxon>Myceligenerans</taxon>
    </lineage>
</organism>
<name>A0ABS1LPV7_9MICO</name>
<reference evidence="1 2" key="1">
    <citation type="journal article" date="2021" name="Arch. Microbiol.">
        <title>Myceligenerans indicum sp. nov., an actinobacterium isolated from mangrove sediment of Sundarbans, India.</title>
        <authorList>
            <person name="Asha K."/>
            <person name="Bhadury P."/>
        </authorList>
    </citation>
    <scope>NUCLEOTIDE SEQUENCE [LARGE SCALE GENOMIC DNA]</scope>
    <source>
        <strain evidence="1 2">I2</strain>
    </source>
</reference>